<feature type="transmembrane region" description="Helical" evidence="9">
    <location>
        <begin position="370"/>
        <end position="388"/>
    </location>
</feature>
<dbReference type="InterPro" id="IPR036259">
    <property type="entry name" value="MFS_trans_sf"/>
</dbReference>
<feature type="transmembrane region" description="Helical" evidence="9">
    <location>
        <begin position="278"/>
        <end position="298"/>
    </location>
</feature>
<feature type="transmembrane region" description="Helical" evidence="9">
    <location>
        <begin position="394"/>
        <end position="420"/>
    </location>
</feature>
<dbReference type="PANTHER" id="PTHR23502">
    <property type="entry name" value="MAJOR FACILITATOR SUPERFAMILY"/>
    <property type="match status" value="1"/>
</dbReference>
<evidence type="ECO:0000256" key="7">
    <source>
        <dbReference type="ARBA" id="ARBA00056296"/>
    </source>
</evidence>
<evidence type="ECO:0000256" key="6">
    <source>
        <dbReference type="ARBA" id="ARBA00023180"/>
    </source>
</evidence>
<keyword evidence="3 9" id="KW-0812">Transmembrane</keyword>
<reference evidence="11" key="1">
    <citation type="journal article" date="2020" name="Stud. Mycol.">
        <title>101 Dothideomycetes genomes: a test case for predicting lifestyles and emergence of pathogens.</title>
        <authorList>
            <person name="Haridas S."/>
            <person name="Albert R."/>
            <person name="Binder M."/>
            <person name="Bloem J."/>
            <person name="Labutti K."/>
            <person name="Salamov A."/>
            <person name="Andreopoulos B."/>
            <person name="Baker S."/>
            <person name="Barry K."/>
            <person name="Bills G."/>
            <person name="Bluhm B."/>
            <person name="Cannon C."/>
            <person name="Castanera R."/>
            <person name="Culley D."/>
            <person name="Daum C."/>
            <person name="Ezra D."/>
            <person name="Gonzalez J."/>
            <person name="Henrissat B."/>
            <person name="Kuo A."/>
            <person name="Liang C."/>
            <person name="Lipzen A."/>
            <person name="Lutzoni F."/>
            <person name="Magnuson J."/>
            <person name="Mondo S."/>
            <person name="Nolan M."/>
            <person name="Ohm R."/>
            <person name="Pangilinan J."/>
            <person name="Park H.-J."/>
            <person name="Ramirez L."/>
            <person name="Alfaro M."/>
            <person name="Sun H."/>
            <person name="Tritt A."/>
            <person name="Yoshinaga Y."/>
            <person name="Zwiers L.-H."/>
            <person name="Turgeon B."/>
            <person name="Goodwin S."/>
            <person name="Spatafora J."/>
            <person name="Crous P."/>
            <person name="Grigoriev I."/>
        </authorList>
    </citation>
    <scope>NUCLEOTIDE SEQUENCE</scope>
    <source>
        <strain evidence="11">CBS 125425</strain>
    </source>
</reference>
<dbReference type="FunFam" id="1.20.1250.20:FF:000172">
    <property type="entry name" value="MFS multidrug resistance transporter"/>
    <property type="match status" value="1"/>
</dbReference>
<dbReference type="GO" id="GO:0015137">
    <property type="term" value="F:citrate transmembrane transporter activity"/>
    <property type="evidence" value="ECO:0007669"/>
    <property type="project" value="UniProtKB-ARBA"/>
</dbReference>
<dbReference type="PANTHER" id="PTHR23502:SF151">
    <property type="entry name" value="MAJOR FACILITATOR SUPERFAMILY (MFS) PROFILE DOMAIN-CONTAINING PROTEIN"/>
    <property type="match status" value="1"/>
</dbReference>
<evidence type="ECO:0000256" key="3">
    <source>
        <dbReference type="ARBA" id="ARBA00022692"/>
    </source>
</evidence>
<dbReference type="GO" id="GO:0140115">
    <property type="term" value="P:export across plasma membrane"/>
    <property type="evidence" value="ECO:0007669"/>
    <property type="project" value="UniProtKB-ARBA"/>
</dbReference>
<dbReference type="EMBL" id="ML996097">
    <property type="protein sequence ID" value="KAF2741522.1"/>
    <property type="molecule type" value="Genomic_DNA"/>
</dbReference>
<keyword evidence="5 9" id="KW-0472">Membrane</keyword>
<keyword evidence="2" id="KW-0813">Transport</keyword>
<dbReference type="GO" id="GO:0005886">
    <property type="term" value="C:plasma membrane"/>
    <property type="evidence" value="ECO:0007669"/>
    <property type="project" value="UniProtKB-ARBA"/>
</dbReference>
<dbReference type="Pfam" id="PF07690">
    <property type="entry name" value="MFS_1"/>
    <property type="match status" value="1"/>
</dbReference>
<accession>A0A9P4V6A5</accession>
<evidence type="ECO:0000313" key="12">
    <source>
        <dbReference type="Proteomes" id="UP000799444"/>
    </source>
</evidence>
<evidence type="ECO:0000256" key="2">
    <source>
        <dbReference type="ARBA" id="ARBA00022448"/>
    </source>
</evidence>
<protein>
    <submittedName>
        <fullName evidence="11">MFS general substrate transporter</fullName>
    </submittedName>
</protein>
<sequence>MEEKPQSSTATPTDEEHAVGVPAQVAESPAAVPSASSDTPGYTRLQKGMILAIVMMAGSVSTISANIYYPILPKLATYFHVTPTLINITVTTYMIFQGLSPTVWGAFSDSLGRRVIYIITITIYVGACIGLAESRKYYELLILRAIQSTGSASTYVIGAGVVGDITTREERGGYMGIYQGGILLPLAVGPILGGGLAGGLGWRSVFWALVILGGTVLAALGLYLPETLKRFRDSSKWWTIRPIDTCARKRKSNQDTEAVVAAASQPKVKLDFLAPFKVVFGGEVTAILLFLALYYTVWQMTVTAMSTLFATSYGLTTTQIGLTYIGNGAGCIIGTVTTGRIMDADYTRTKRSYNGPDEDFPLEKARLRTIWIWSAMQIASTLVFGWTLDKKVHLSVPIIATFFAGWASTSTQGVISTFLVDAFPGRSASATAALNMARCLVGAGGTAAIIPVIEAIGTGWAFTLWSLVMCAALVLVFVQMKWGGRWRRRREEKERKQ</sequence>
<evidence type="ECO:0000313" key="11">
    <source>
        <dbReference type="EMBL" id="KAF2741522.1"/>
    </source>
</evidence>
<feature type="compositionally biased region" description="Polar residues" evidence="8">
    <location>
        <begin position="1"/>
        <end position="12"/>
    </location>
</feature>
<comment type="subcellular location">
    <subcellularLocation>
        <location evidence="1">Membrane</location>
        <topology evidence="1">Multi-pass membrane protein</topology>
    </subcellularLocation>
</comment>
<feature type="transmembrane region" description="Helical" evidence="9">
    <location>
        <begin position="459"/>
        <end position="480"/>
    </location>
</feature>
<feature type="region of interest" description="Disordered" evidence="8">
    <location>
        <begin position="1"/>
        <end position="39"/>
    </location>
</feature>
<dbReference type="Gene3D" id="1.20.1250.20">
    <property type="entry name" value="MFS general substrate transporter like domains"/>
    <property type="match status" value="1"/>
</dbReference>
<evidence type="ECO:0000259" key="10">
    <source>
        <dbReference type="PROSITE" id="PS50850"/>
    </source>
</evidence>
<dbReference type="AlphaFoldDB" id="A0A9P4V6A5"/>
<organism evidence="11 12">
    <name type="scientific">Polyplosphaeria fusca</name>
    <dbReference type="NCBI Taxonomy" id="682080"/>
    <lineage>
        <taxon>Eukaryota</taxon>
        <taxon>Fungi</taxon>
        <taxon>Dikarya</taxon>
        <taxon>Ascomycota</taxon>
        <taxon>Pezizomycotina</taxon>
        <taxon>Dothideomycetes</taxon>
        <taxon>Pleosporomycetidae</taxon>
        <taxon>Pleosporales</taxon>
        <taxon>Tetraplosphaeriaceae</taxon>
        <taxon>Polyplosphaeria</taxon>
    </lineage>
</organism>
<evidence type="ECO:0000256" key="5">
    <source>
        <dbReference type="ARBA" id="ARBA00023136"/>
    </source>
</evidence>
<evidence type="ECO:0000256" key="1">
    <source>
        <dbReference type="ARBA" id="ARBA00004141"/>
    </source>
</evidence>
<keyword evidence="4 9" id="KW-1133">Transmembrane helix</keyword>
<dbReference type="SUPFAM" id="SSF103473">
    <property type="entry name" value="MFS general substrate transporter"/>
    <property type="match status" value="1"/>
</dbReference>
<feature type="transmembrane region" description="Helical" evidence="9">
    <location>
        <begin position="432"/>
        <end position="453"/>
    </location>
</feature>
<evidence type="ECO:0000256" key="4">
    <source>
        <dbReference type="ARBA" id="ARBA00022989"/>
    </source>
</evidence>
<gene>
    <name evidence="11" type="ORF">EJ04DRAFT_507304</name>
</gene>
<dbReference type="InterPro" id="IPR011701">
    <property type="entry name" value="MFS"/>
</dbReference>
<feature type="transmembrane region" description="Helical" evidence="9">
    <location>
        <begin position="49"/>
        <end position="69"/>
    </location>
</feature>
<dbReference type="Proteomes" id="UP000799444">
    <property type="component" value="Unassembled WGS sequence"/>
</dbReference>
<feature type="transmembrane region" description="Helical" evidence="9">
    <location>
        <begin position="177"/>
        <end position="198"/>
    </location>
</feature>
<feature type="compositionally biased region" description="Low complexity" evidence="8">
    <location>
        <begin position="21"/>
        <end position="37"/>
    </location>
</feature>
<feature type="transmembrane region" description="Helical" evidence="9">
    <location>
        <begin position="204"/>
        <end position="224"/>
    </location>
</feature>
<dbReference type="FunFam" id="1.20.1720.10:FF:000009">
    <property type="entry name" value="MFS multidrug transporter"/>
    <property type="match status" value="1"/>
</dbReference>
<evidence type="ECO:0000256" key="9">
    <source>
        <dbReference type="SAM" id="Phobius"/>
    </source>
</evidence>
<keyword evidence="6" id="KW-0325">Glycoprotein</keyword>
<comment type="function">
    <text evidence="7">MFS-type transporter; part of the gene cluster that mediates the biosynthesis of squalestatin S1 (SQS1, also known as zaragozic acid A), a heavily oxidized fungal polyketide that offers potent cholesterol lowering activity by targeting squalene synthase (SS).</text>
</comment>
<comment type="caution">
    <text evidence="11">The sequence shown here is derived from an EMBL/GenBank/DDBJ whole genome shotgun (WGS) entry which is preliminary data.</text>
</comment>
<keyword evidence="12" id="KW-1185">Reference proteome</keyword>
<feature type="transmembrane region" description="Helical" evidence="9">
    <location>
        <begin position="318"/>
        <end position="342"/>
    </location>
</feature>
<proteinExistence type="predicted"/>
<name>A0A9P4V6A5_9PLEO</name>
<dbReference type="OrthoDB" id="2441642at2759"/>
<feature type="domain" description="Major facilitator superfamily (MFS) profile" evidence="10">
    <location>
        <begin position="50"/>
        <end position="484"/>
    </location>
</feature>
<dbReference type="PROSITE" id="PS50850">
    <property type="entry name" value="MFS"/>
    <property type="match status" value="1"/>
</dbReference>
<dbReference type="InterPro" id="IPR020846">
    <property type="entry name" value="MFS_dom"/>
</dbReference>
<evidence type="ECO:0000256" key="8">
    <source>
        <dbReference type="SAM" id="MobiDB-lite"/>
    </source>
</evidence>
<feature type="transmembrane region" description="Helical" evidence="9">
    <location>
        <begin position="115"/>
        <end position="132"/>
    </location>
</feature>